<proteinExistence type="predicted"/>
<gene>
    <name evidence="2" type="ORF">KI688_007569</name>
</gene>
<protein>
    <submittedName>
        <fullName evidence="2">Uncharacterized protein</fullName>
    </submittedName>
</protein>
<dbReference type="OrthoDB" id="2439238at2759"/>
<reference evidence="2" key="1">
    <citation type="submission" date="2021-06" db="EMBL/GenBank/DDBJ databases">
        <title>Genome Sequence of Mortierella hyaline Strain SCG-10, a Cold-Adapted, Nitrate-Reducing Fungus Isolated from Soil in Minnesota, USA.</title>
        <authorList>
            <person name="Aldossari N."/>
        </authorList>
    </citation>
    <scope>NUCLEOTIDE SEQUENCE</scope>
    <source>
        <strain evidence="2">SCG-10</strain>
    </source>
</reference>
<comment type="caution">
    <text evidence="2">The sequence shown here is derived from an EMBL/GenBank/DDBJ whole genome shotgun (WGS) entry which is preliminary data.</text>
</comment>
<dbReference type="Proteomes" id="UP000707451">
    <property type="component" value="Unassembled WGS sequence"/>
</dbReference>
<accession>A0A9P7XKN7</accession>
<name>A0A9P7XKN7_9FUNG</name>
<feature type="compositionally biased region" description="Acidic residues" evidence="1">
    <location>
        <begin position="147"/>
        <end position="160"/>
    </location>
</feature>
<sequence>MASPPAPRSQTQGKKRAVSVLVSSSTQEAVESAFKDGSERESWLQFAIQHSKGVYRTASNGNGIKNKIYRLQAAFKAAHTLRSSSGFGSTESESWKAAIESERSCYFELLPVWGRKWSNGVVRYADSTTDLKDDFITDDPPRKDIDSDTGAEAEEEDQEGKDESEYHASLNWEDESDCNGDFDSVDGTWSQEEEDEPLRAADGDPSSSTRMPKKPKSSKREVTDDIKELIKAIRVSALLEYQKAEIQERVRMKEIESRLKEKELDFKLRLAEIEARKAEAIAKVQAGMEIAFQRERLMSERESDVPISTSIQLTSTSAQLASTSAQLATTQDTDG</sequence>
<keyword evidence="3" id="KW-1185">Reference proteome</keyword>
<feature type="compositionally biased region" description="Acidic residues" evidence="1">
    <location>
        <begin position="172"/>
        <end position="184"/>
    </location>
</feature>
<feature type="compositionally biased region" description="Basic and acidic residues" evidence="1">
    <location>
        <begin position="131"/>
        <end position="146"/>
    </location>
</feature>
<organism evidence="2 3">
    <name type="scientific">Linnemannia hyalina</name>
    <dbReference type="NCBI Taxonomy" id="64524"/>
    <lineage>
        <taxon>Eukaryota</taxon>
        <taxon>Fungi</taxon>
        <taxon>Fungi incertae sedis</taxon>
        <taxon>Mucoromycota</taxon>
        <taxon>Mortierellomycotina</taxon>
        <taxon>Mortierellomycetes</taxon>
        <taxon>Mortierellales</taxon>
        <taxon>Mortierellaceae</taxon>
        <taxon>Linnemannia</taxon>
    </lineage>
</organism>
<evidence type="ECO:0000313" key="2">
    <source>
        <dbReference type="EMBL" id="KAG9061231.1"/>
    </source>
</evidence>
<evidence type="ECO:0000256" key="1">
    <source>
        <dbReference type="SAM" id="MobiDB-lite"/>
    </source>
</evidence>
<dbReference type="EMBL" id="JAHRHY010000025">
    <property type="protein sequence ID" value="KAG9061231.1"/>
    <property type="molecule type" value="Genomic_DNA"/>
</dbReference>
<feature type="region of interest" description="Disordered" evidence="1">
    <location>
        <begin position="131"/>
        <end position="222"/>
    </location>
</feature>
<evidence type="ECO:0000313" key="3">
    <source>
        <dbReference type="Proteomes" id="UP000707451"/>
    </source>
</evidence>
<dbReference type="AlphaFoldDB" id="A0A9P7XKN7"/>